<feature type="region of interest" description="Disordered" evidence="1">
    <location>
        <begin position="70"/>
        <end position="90"/>
    </location>
</feature>
<dbReference type="EMBL" id="KV417714">
    <property type="protein sequence ID" value="KZP08756.1"/>
    <property type="molecule type" value="Genomic_DNA"/>
</dbReference>
<proteinExistence type="predicted"/>
<keyword evidence="3" id="KW-1185">Reference proteome</keyword>
<accession>A0A165XPJ2</accession>
<sequence>MAVFECVQGFLDALLNQRHVMFTLRSSSTKRGDLKASRARPARVPGHGCLIGIAGFLPTSNFRLGHGRQRDSGFAGTQHKRTNTHGKAHPPVLLVPESIAAPLSLITPSPVTWDRSRAPAGLLCVAFRALVTSPRYVICFRGGNAMHTNPIYDEHHTFLSRPLSSPTTPRAPDSAKLNPHDRSPAPSVLPLAPLPTIPRSSPRRDWGGTGTVEEESKVQPDERRQAEQQGWEREHAQFGGDRRIPLPTSPNRSPILAETEPETNIASPPWAGGHVRRRRGGRARFRELLQRWQHLRSSHGEDCHVSLEGYKGPGEAEF</sequence>
<evidence type="ECO:0000256" key="1">
    <source>
        <dbReference type="SAM" id="MobiDB-lite"/>
    </source>
</evidence>
<dbReference type="AlphaFoldDB" id="A0A165XPJ2"/>
<organism evidence="2 3">
    <name type="scientific">Athelia psychrophila</name>
    <dbReference type="NCBI Taxonomy" id="1759441"/>
    <lineage>
        <taxon>Eukaryota</taxon>
        <taxon>Fungi</taxon>
        <taxon>Dikarya</taxon>
        <taxon>Basidiomycota</taxon>
        <taxon>Agaricomycotina</taxon>
        <taxon>Agaricomycetes</taxon>
        <taxon>Agaricomycetidae</taxon>
        <taxon>Atheliales</taxon>
        <taxon>Atheliaceae</taxon>
        <taxon>Athelia</taxon>
    </lineage>
</organism>
<name>A0A165XPJ2_9AGAM</name>
<gene>
    <name evidence="2" type="ORF">FIBSPDRAFT_964481</name>
</gene>
<reference evidence="2 3" key="1">
    <citation type="journal article" date="2016" name="Mol. Biol. Evol.">
        <title>Comparative Genomics of Early-Diverging Mushroom-Forming Fungi Provides Insights into the Origins of Lignocellulose Decay Capabilities.</title>
        <authorList>
            <person name="Nagy L.G."/>
            <person name="Riley R."/>
            <person name="Tritt A."/>
            <person name="Adam C."/>
            <person name="Daum C."/>
            <person name="Floudas D."/>
            <person name="Sun H."/>
            <person name="Yadav J.S."/>
            <person name="Pangilinan J."/>
            <person name="Larsson K.H."/>
            <person name="Matsuura K."/>
            <person name="Barry K."/>
            <person name="Labutti K."/>
            <person name="Kuo R."/>
            <person name="Ohm R.A."/>
            <person name="Bhattacharya S.S."/>
            <person name="Shirouzu T."/>
            <person name="Yoshinaga Y."/>
            <person name="Martin F.M."/>
            <person name="Grigoriev I.V."/>
            <person name="Hibbett D.S."/>
        </authorList>
    </citation>
    <scope>NUCLEOTIDE SEQUENCE [LARGE SCALE GENOMIC DNA]</scope>
    <source>
        <strain evidence="2 3">CBS 109695</strain>
    </source>
</reference>
<feature type="region of interest" description="Disordered" evidence="1">
    <location>
        <begin position="159"/>
        <end position="250"/>
    </location>
</feature>
<feature type="compositionally biased region" description="Basic residues" evidence="1">
    <location>
        <begin position="78"/>
        <end position="88"/>
    </location>
</feature>
<feature type="region of interest" description="Disordered" evidence="1">
    <location>
        <begin position="298"/>
        <end position="318"/>
    </location>
</feature>
<evidence type="ECO:0000313" key="3">
    <source>
        <dbReference type="Proteomes" id="UP000076532"/>
    </source>
</evidence>
<protein>
    <submittedName>
        <fullName evidence="2">Uncharacterized protein</fullName>
    </submittedName>
</protein>
<feature type="compositionally biased region" description="Basic and acidic residues" evidence="1">
    <location>
        <begin position="214"/>
        <end position="244"/>
    </location>
</feature>
<evidence type="ECO:0000313" key="2">
    <source>
        <dbReference type="EMBL" id="KZP08756.1"/>
    </source>
</evidence>
<dbReference type="Proteomes" id="UP000076532">
    <property type="component" value="Unassembled WGS sequence"/>
</dbReference>